<comment type="caution">
    <text evidence="1">The sequence shown here is derived from an EMBL/GenBank/DDBJ whole genome shotgun (WGS) entry which is preliminary data.</text>
</comment>
<dbReference type="Proteomes" id="UP000433406">
    <property type="component" value="Unassembled WGS sequence"/>
</dbReference>
<dbReference type="AlphaFoldDB" id="A0A6I3J764"/>
<gene>
    <name evidence="1" type="ORF">GGQ22_01245</name>
</gene>
<reference evidence="1 2" key="1">
    <citation type="submission" date="2019-10" db="EMBL/GenBank/DDBJ databases">
        <title>Nocardioides novel species isolated from the excrement of Marmot.</title>
        <authorList>
            <person name="Zhang G."/>
        </authorList>
    </citation>
    <scope>NUCLEOTIDE SEQUENCE [LARGE SCALE GENOMIC DNA]</scope>
    <source>
        <strain evidence="2">zg-579</strain>
    </source>
</reference>
<name>A0A6I3J764_9ACTN</name>
<sequence>MTLLVRIHQGPLPRSTCRHCSEALVWDAEVGWFDPAAHHSYDMCPRDLYANHDGGAVPGVPRGDRAVGGARYRS</sequence>
<evidence type="ECO:0000313" key="1">
    <source>
        <dbReference type="EMBL" id="MTB93699.1"/>
    </source>
</evidence>
<protein>
    <submittedName>
        <fullName evidence="1">Uncharacterized protein</fullName>
    </submittedName>
</protein>
<accession>A0A6I3J764</accession>
<keyword evidence="2" id="KW-1185">Reference proteome</keyword>
<dbReference type="RefSeq" id="WP_154613513.1">
    <property type="nucleotide sequence ID" value="NZ_CP053660.1"/>
</dbReference>
<evidence type="ECO:0000313" key="2">
    <source>
        <dbReference type="Proteomes" id="UP000433406"/>
    </source>
</evidence>
<dbReference type="EMBL" id="WLCI01000002">
    <property type="protein sequence ID" value="MTB93699.1"/>
    <property type="molecule type" value="Genomic_DNA"/>
</dbReference>
<organism evidence="1 2">
    <name type="scientific">Nocardioides marmotae</name>
    <dbReference type="NCBI Taxonomy" id="2663857"/>
    <lineage>
        <taxon>Bacteria</taxon>
        <taxon>Bacillati</taxon>
        <taxon>Actinomycetota</taxon>
        <taxon>Actinomycetes</taxon>
        <taxon>Propionibacteriales</taxon>
        <taxon>Nocardioidaceae</taxon>
        <taxon>Nocardioides</taxon>
    </lineage>
</organism>
<proteinExistence type="predicted"/>